<organism evidence="1 2">
    <name type="scientific">Synechococcus sp. (strain ATCC 27144 / PCC 6301 / SAUG 1402/1)</name>
    <name type="common">Anacystis nidulans</name>
    <dbReference type="NCBI Taxonomy" id="269084"/>
    <lineage>
        <taxon>Bacteria</taxon>
        <taxon>Bacillati</taxon>
        <taxon>Cyanobacteriota</taxon>
        <taxon>Cyanophyceae</taxon>
        <taxon>Synechococcales</taxon>
        <taxon>Synechococcaceae</taxon>
        <taxon>Synechococcus</taxon>
    </lineage>
</organism>
<dbReference type="EMBL" id="AP008231">
    <property type="protein sequence ID" value="BAD80549.1"/>
    <property type="molecule type" value="Genomic_DNA"/>
</dbReference>
<reference evidence="1 2" key="1">
    <citation type="journal article" date="2007" name="Photosyn. Res.">
        <title>Complete nucleotide sequence of the freshwater unicellular cyanobacterium Synechococcus elongatus PCC 6301 chromosome: gene content and organization.</title>
        <authorList>
            <person name="Sugita C."/>
            <person name="Ogata K."/>
            <person name="Shikata M."/>
            <person name="Jikuya H."/>
            <person name="Takano J."/>
            <person name="Furumichi M."/>
            <person name="Kanehisa M."/>
            <person name="Omata T."/>
            <person name="Sugiura M."/>
            <person name="Sugita M."/>
        </authorList>
    </citation>
    <scope>NUCLEOTIDE SEQUENCE [LARGE SCALE GENOMIC DNA]</scope>
    <source>
        <strain evidence="2">ATCC 27144 / PCC 6301 / SAUG 1402/1</strain>
    </source>
</reference>
<dbReference type="RefSeq" id="WP_011244669.1">
    <property type="nucleotide sequence ID" value="NC_006576.1"/>
</dbReference>
<dbReference type="AlphaFoldDB" id="A0A0H3K5S5"/>
<dbReference type="GeneID" id="72430603"/>
<sequence>MTADPFANLLSLEEVSAIEATLLPARDRFSLRLAAYSLRLLQALAADQQLAIAAIEAPQLQTWLQQSPQLAEALKQQGLTVDQSFLDFWTRLLLSAKQPLMQAAELAAVSLEQLQLTTVIDWYRQQFQPNAGLPTA</sequence>
<proteinExistence type="predicted"/>
<accession>A0A0H3K5S5</accession>
<name>A0A0H3K5S5_SYNP6</name>
<dbReference type="Proteomes" id="UP000001175">
    <property type="component" value="Chromosome"/>
</dbReference>
<gene>
    <name evidence="1" type="ordered locus">syc2359_d</name>
</gene>
<dbReference type="eggNOG" id="ENOG503054U">
    <property type="taxonomic scope" value="Bacteria"/>
</dbReference>
<protein>
    <submittedName>
        <fullName evidence="1">Uncharacterized protein</fullName>
    </submittedName>
</protein>
<evidence type="ECO:0000313" key="1">
    <source>
        <dbReference type="EMBL" id="BAD80549.1"/>
    </source>
</evidence>
<dbReference type="KEGG" id="syc:syc2359_d"/>
<evidence type="ECO:0000313" key="2">
    <source>
        <dbReference type="Proteomes" id="UP000001175"/>
    </source>
</evidence>